<evidence type="ECO:0008006" key="3">
    <source>
        <dbReference type="Google" id="ProtNLM"/>
    </source>
</evidence>
<evidence type="ECO:0000313" key="1">
    <source>
        <dbReference type="EMBL" id="ETR65010.1"/>
    </source>
</evidence>
<dbReference type="SUPFAM" id="SSF89260">
    <property type="entry name" value="Collagen-binding domain"/>
    <property type="match status" value="1"/>
</dbReference>
<protein>
    <recommendedName>
        <fullName evidence="3">Peptidase C-terminal archaeal/bacterial domain-containing protein</fullName>
    </recommendedName>
</protein>
<accession>A0A1V1NR02</accession>
<evidence type="ECO:0000313" key="2">
    <source>
        <dbReference type="Proteomes" id="UP000189670"/>
    </source>
</evidence>
<comment type="caution">
    <text evidence="1">The sequence shown here is derived from an EMBL/GenBank/DDBJ whole genome shotgun (WGS) entry which is preliminary data.</text>
</comment>
<dbReference type="AlphaFoldDB" id="A0A1V1NR02"/>
<dbReference type="EMBL" id="ATBP01003321">
    <property type="protein sequence ID" value="ETR65010.1"/>
    <property type="molecule type" value="Genomic_DNA"/>
</dbReference>
<dbReference type="Gene3D" id="2.60.120.380">
    <property type="match status" value="1"/>
</dbReference>
<gene>
    <name evidence="1" type="ORF">OMM_06149</name>
</gene>
<name>A0A1V1NR02_9BACT</name>
<proteinExistence type="predicted"/>
<sequence length="217" mass="24798">MIINPVTVQHPFDTYAITSDDPSSITVSDSTVASITGNTIHALKNGRITVKFQLMGMTHEMPIFCYHKTDTRELETNNTKSTATLLKENTFLKADLFENDVDYFKINLKQSTVLDLAFLPFSNTTLVNIKIFDPFSNQMAWDESSHGKPLIMPLSLSKGIYYIQIQYSDASYIDHDTPSYIIAYQSYQKPYDLRQMEYEPNNAPHVSDFLQNNTIKK</sequence>
<dbReference type="Proteomes" id="UP000189670">
    <property type="component" value="Unassembled WGS sequence"/>
</dbReference>
<organism evidence="1 2">
    <name type="scientific">Candidatus Magnetoglobus multicellularis str. Araruama</name>
    <dbReference type="NCBI Taxonomy" id="890399"/>
    <lineage>
        <taxon>Bacteria</taxon>
        <taxon>Pseudomonadati</taxon>
        <taxon>Thermodesulfobacteriota</taxon>
        <taxon>Desulfobacteria</taxon>
        <taxon>Desulfobacterales</taxon>
        <taxon>Desulfobacteraceae</taxon>
        <taxon>Candidatus Magnetoglobus</taxon>
    </lineage>
</organism>
<reference evidence="2" key="1">
    <citation type="submission" date="2012-11" db="EMBL/GenBank/DDBJ databases">
        <authorList>
            <person name="Lucero-Rivera Y.E."/>
            <person name="Tovar-Ramirez D."/>
        </authorList>
    </citation>
    <scope>NUCLEOTIDE SEQUENCE [LARGE SCALE GENOMIC DNA]</scope>
    <source>
        <strain evidence="2">Araruama</strain>
    </source>
</reference>